<dbReference type="GO" id="GO:0022857">
    <property type="term" value="F:transmembrane transporter activity"/>
    <property type="evidence" value="ECO:0007669"/>
    <property type="project" value="InterPro"/>
</dbReference>
<feature type="transmembrane region" description="Helical" evidence="7">
    <location>
        <begin position="321"/>
        <end position="337"/>
    </location>
</feature>
<feature type="transmembrane region" description="Helical" evidence="7">
    <location>
        <begin position="85"/>
        <end position="108"/>
    </location>
</feature>
<evidence type="ECO:0000256" key="3">
    <source>
        <dbReference type="ARBA" id="ARBA00022475"/>
    </source>
</evidence>
<evidence type="ECO:0000256" key="2">
    <source>
        <dbReference type="ARBA" id="ARBA00022448"/>
    </source>
</evidence>
<protein>
    <submittedName>
        <fullName evidence="9">MFS transporter</fullName>
    </submittedName>
</protein>
<evidence type="ECO:0000256" key="7">
    <source>
        <dbReference type="SAM" id="Phobius"/>
    </source>
</evidence>
<evidence type="ECO:0000256" key="5">
    <source>
        <dbReference type="ARBA" id="ARBA00022989"/>
    </source>
</evidence>
<feature type="transmembrane region" description="Helical" evidence="7">
    <location>
        <begin position="358"/>
        <end position="385"/>
    </location>
</feature>
<dbReference type="PROSITE" id="PS50850">
    <property type="entry name" value="MFS"/>
    <property type="match status" value="1"/>
</dbReference>
<proteinExistence type="predicted"/>
<feature type="domain" description="Major facilitator superfamily (MFS) profile" evidence="8">
    <location>
        <begin position="1"/>
        <end position="421"/>
    </location>
</feature>
<evidence type="ECO:0000259" key="8">
    <source>
        <dbReference type="PROSITE" id="PS50850"/>
    </source>
</evidence>
<evidence type="ECO:0000256" key="4">
    <source>
        <dbReference type="ARBA" id="ARBA00022692"/>
    </source>
</evidence>
<comment type="caution">
    <text evidence="9">The sequence shown here is derived from an EMBL/GenBank/DDBJ whole genome shotgun (WGS) entry which is preliminary data.</text>
</comment>
<comment type="subcellular location">
    <subcellularLocation>
        <location evidence="1">Cell membrane</location>
        <topology evidence="1">Multi-pass membrane protein</topology>
    </subcellularLocation>
</comment>
<feature type="transmembrane region" description="Helical" evidence="7">
    <location>
        <begin position="55"/>
        <end position="73"/>
    </location>
</feature>
<feature type="transmembrane region" description="Helical" evidence="7">
    <location>
        <begin position="232"/>
        <end position="257"/>
    </location>
</feature>
<dbReference type="EMBL" id="DSUJ01000011">
    <property type="protein sequence ID" value="HFI92823.1"/>
    <property type="molecule type" value="Genomic_DNA"/>
</dbReference>
<feature type="transmembrane region" description="Helical" evidence="7">
    <location>
        <begin position="114"/>
        <end position="132"/>
    </location>
</feature>
<organism evidence="9">
    <name type="scientific">Ignavibacterium album</name>
    <dbReference type="NCBI Taxonomy" id="591197"/>
    <lineage>
        <taxon>Bacteria</taxon>
        <taxon>Pseudomonadati</taxon>
        <taxon>Ignavibacteriota</taxon>
        <taxon>Ignavibacteria</taxon>
        <taxon>Ignavibacteriales</taxon>
        <taxon>Ignavibacteriaceae</taxon>
        <taxon>Ignavibacterium</taxon>
    </lineage>
</organism>
<evidence type="ECO:0000256" key="1">
    <source>
        <dbReference type="ARBA" id="ARBA00004651"/>
    </source>
</evidence>
<dbReference type="InterPro" id="IPR050171">
    <property type="entry name" value="MFS_Transporters"/>
</dbReference>
<name>A0A7V3E8W3_9BACT</name>
<gene>
    <name evidence="9" type="ORF">ENS31_14990</name>
</gene>
<feature type="transmembrane region" description="Helical" evidence="7">
    <location>
        <begin position="153"/>
        <end position="174"/>
    </location>
</feature>
<feature type="transmembrane region" description="Helical" evidence="7">
    <location>
        <begin position="180"/>
        <end position="202"/>
    </location>
</feature>
<keyword evidence="5 7" id="KW-1133">Transmembrane helix</keyword>
<keyword evidence="4 7" id="KW-0812">Transmembrane</keyword>
<dbReference type="AlphaFoldDB" id="A0A7V3E8W3"/>
<accession>A0A7V3E8W3</accession>
<feature type="transmembrane region" description="Helical" evidence="7">
    <location>
        <begin position="269"/>
        <end position="285"/>
    </location>
</feature>
<dbReference type="PANTHER" id="PTHR23517:SF2">
    <property type="entry name" value="MULTIDRUG RESISTANCE PROTEIN MDTH"/>
    <property type="match status" value="1"/>
</dbReference>
<dbReference type="Gene3D" id="1.20.1250.20">
    <property type="entry name" value="MFS general substrate transporter like domains"/>
    <property type="match status" value="2"/>
</dbReference>
<reference evidence="9" key="1">
    <citation type="journal article" date="2020" name="mSystems">
        <title>Genome- and Community-Level Interaction Insights into Carbon Utilization and Element Cycling Functions of Hydrothermarchaeota in Hydrothermal Sediment.</title>
        <authorList>
            <person name="Zhou Z."/>
            <person name="Liu Y."/>
            <person name="Xu W."/>
            <person name="Pan J."/>
            <person name="Luo Z.H."/>
            <person name="Li M."/>
        </authorList>
    </citation>
    <scope>NUCLEOTIDE SEQUENCE [LARGE SCALE GENOMIC DNA]</scope>
    <source>
        <strain evidence="9">SpSt-479</strain>
    </source>
</reference>
<evidence type="ECO:0000256" key="6">
    <source>
        <dbReference type="ARBA" id="ARBA00023136"/>
    </source>
</evidence>
<keyword evidence="2" id="KW-0813">Transport</keyword>
<feature type="transmembrane region" description="Helical" evidence="7">
    <location>
        <begin position="397"/>
        <end position="419"/>
    </location>
</feature>
<dbReference type="Pfam" id="PF07690">
    <property type="entry name" value="MFS_1"/>
    <property type="match status" value="1"/>
</dbReference>
<dbReference type="InterPro" id="IPR011701">
    <property type="entry name" value="MFS"/>
</dbReference>
<sequence length="424" mass="47405">MAKTFEQLKTGFQHSFWVANGMELFERLAYYGQATILSVFLRDHLKFNEVQAGQLSSIFGGLIYFLPIFAGALADKFGFKKAFSFAFFVLAIGYFLIGSTGMAAFSSWYENKDLFPLLSVILIFTAIGGSFIKPSVLGTVALTTTPETKSLGYAIYYWLVNMGAAIGPFLAYLVRDSFGIEFVYLVSAISCALMFLVTIFIFKEPEAKLNEERESLLQVIKNLWTVVKNVKFMIFLLIFALYWIVFWEFFIVIPFYISDYISPEAPIELVLSTGAWTIILLQIPINRLTKNIPTPTAIMIGFIFAALSWFLLYFATLAGTIVGLGFIIATIFIFSVGEQTQAPRFYEYLADLAPKGQAALFQGFAFLPIAIAWLLGGTFGGWLYQTFGTKEVGKPEMVFLIIGLVGVAAAAMMFVYNLVVHKRK</sequence>
<dbReference type="SUPFAM" id="SSF103473">
    <property type="entry name" value="MFS general substrate transporter"/>
    <property type="match status" value="1"/>
</dbReference>
<feature type="transmembrane region" description="Helical" evidence="7">
    <location>
        <begin position="297"/>
        <end position="315"/>
    </location>
</feature>
<dbReference type="InterPro" id="IPR020846">
    <property type="entry name" value="MFS_dom"/>
</dbReference>
<dbReference type="PANTHER" id="PTHR23517">
    <property type="entry name" value="RESISTANCE PROTEIN MDTM, PUTATIVE-RELATED-RELATED"/>
    <property type="match status" value="1"/>
</dbReference>
<dbReference type="GO" id="GO:0005886">
    <property type="term" value="C:plasma membrane"/>
    <property type="evidence" value="ECO:0007669"/>
    <property type="project" value="UniProtKB-SubCell"/>
</dbReference>
<keyword evidence="3" id="KW-1003">Cell membrane</keyword>
<evidence type="ECO:0000313" key="9">
    <source>
        <dbReference type="EMBL" id="HFI92823.1"/>
    </source>
</evidence>
<keyword evidence="6 7" id="KW-0472">Membrane</keyword>
<dbReference type="InterPro" id="IPR036259">
    <property type="entry name" value="MFS_trans_sf"/>
</dbReference>